<feature type="transmembrane region" description="Helical" evidence="7">
    <location>
        <begin position="195"/>
        <end position="218"/>
    </location>
</feature>
<evidence type="ECO:0000256" key="5">
    <source>
        <dbReference type="ARBA" id="ARBA00023136"/>
    </source>
</evidence>
<dbReference type="AlphaFoldDB" id="A0A7V8NM59"/>
<keyword evidence="4 7" id="KW-1133">Transmembrane helix</keyword>
<accession>A0A7V8NM59</accession>
<gene>
    <name evidence="10" type="ORF">HRJ53_02715</name>
</gene>
<keyword evidence="3 7" id="KW-0812">Transmembrane</keyword>
<proteinExistence type="inferred from homology"/>
<reference evidence="10" key="1">
    <citation type="submission" date="2020-06" db="EMBL/GenBank/DDBJ databases">
        <title>Legume-microbial interactions unlock mineral nutrients during tropical forest succession.</title>
        <authorList>
            <person name="Epihov D.Z."/>
        </authorList>
    </citation>
    <scope>NUCLEOTIDE SEQUENCE [LARGE SCALE GENOMIC DNA]</scope>
    <source>
        <strain evidence="10">Pan2503</strain>
    </source>
</reference>
<feature type="non-terminal residue" evidence="10">
    <location>
        <position position="421"/>
    </location>
</feature>
<evidence type="ECO:0000256" key="7">
    <source>
        <dbReference type="SAM" id="Phobius"/>
    </source>
</evidence>
<feature type="domain" description="MacB-like periplasmic core" evidence="9">
    <location>
        <begin position="16"/>
        <end position="157"/>
    </location>
</feature>
<dbReference type="InterPro" id="IPR003838">
    <property type="entry name" value="ABC3_permease_C"/>
</dbReference>
<comment type="similarity">
    <text evidence="6">Belongs to the ABC-4 integral membrane protein family.</text>
</comment>
<evidence type="ECO:0000256" key="6">
    <source>
        <dbReference type="ARBA" id="ARBA00038076"/>
    </source>
</evidence>
<dbReference type="EMBL" id="JACDQQ010000275">
    <property type="protein sequence ID" value="MBA0083885.1"/>
    <property type="molecule type" value="Genomic_DNA"/>
</dbReference>
<dbReference type="InterPro" id="IPR050250">
    <property type="entry name" value="Macrolide_Exporter_MacB"/>
</dbReference>
<feature type="transmembrane region" description="Helical" evidence="7">
    <location>
        <begin position="288"/>
        <end position="310"/>
    </location>
</feature>
<evidence type="ECO:0000256" key="2">
    <source>
        <dbReference type="ARBA" id="ARBA00022475"/>
    </source>
</evidence>
<feature type="domain" description="ABC3 transporter permease C-terminal" evidence="8">
    <location>
        <begin position="201"/>
        <end position="318"/>
    </location>
</feature>
<comment type="caution">
    <text evidence="10">The sequence shown here is derived from an EMBL/GenBank/DDBJ whole genome shotgun (WGS) entry which is preliminary data.</text>
</comment>
<evidence type="ECO:0000256" key="4">
    <source>
        <dbReference type="ARBA" id="ARBA00022989"/>
    </source>
</evidence>
<keyword evidence="11" id="KW-1185">Reference proteome</keyword>
<sequence>MQSIPGATLAANYSVPTATVAQSLGRPLAGNAQFASVNLVTPGTFEFLGMPALLGRVMQPADYEPGAPPVFVLRYKVWVNRFSADPKILNTTFILNNTPRTLIGIMPPRFAWGNADLWLPEKPSRAEGQLRSGFPKYWFMLGHLKPRVSIREAESDFTVIANRLAKVYPKDYPRHFSVHLESLTNLVVGQFKTTLYIVLAAVGLLLLIGCANVANLLLARGTAREKEFAIRAALGAGRWRVVRQLLLESLLLALGGAVLGALLAWGGLKALVALIPAQIIPAEAVIRVNTPVLLFTLCVAVLTALVFGLAPALQVARRDLNDPLRDTGKGTGGSSTRGRLRSAVVVMEVALSLTLLVGAGLLMRSFLALRQVHLGLQPDHVLVARLPLPEDRYKTSDQVAGFYRPLLRRLAFLPGVLDATE</sequence>
<evidence type="ECO:0000259" key="9">
    <source>
        <dbReference type="Pfam" id="PF12704"/>
    </source>
</evidence>
<feature type="transmembrane region" description="Helical" evidence="7">
    <location>
        <begin position="343"/>
        <end position="363"/>
    </location>
</feature>
<protein>
    <submittedName>
        <fullName evidence="10">FtsX-like permease family protein</fullName>
    </submittedName>
</protein>
<feature type="transmembrane region" description="Helical" evidence="7">
    <location>
        <begin position="245"/>
        <end position="268"/>
    </location>
</feature>
<evidence type="ECO:0000256" key="1">
    <source>
        <dbReference type="ARBA" id="ARBA00004651"/>
    </source>
</evidence>
<dbReference type="Pfam" id="PF02687">
    <property type="entry name" value="FtsX"/>
    <property type="match status" value="1"/>
</dbReference>
<dbReference type="Pfam" id="PF12704">
    <property type="entry name" value="MacB_PCD"/>
    <property type="match status" value="1"/>
</dbReference>
<dbReference type="GO" id="GO:0022857">
    <property type="term" value="F:transmembrane transporter activity"/>
    <property type="evidence" value="ECO:0007669"/>
    <property type="project" value="TreeGrafter"/>
</dbReference>
<dbReference type="InterPro" id="IPR025857">
    <property type="entry name" value="MacB_PCD"/>
</dbReference>
<name>A0A7V8NM59_9BACT</name>
<dbReference type="PANTHER" id="PTHR30572:SF4">
    <property type="entry name" value="ABC TRANSPORTER PERMEASE YTRF"/>
    <property type="match status" value="1"/>
</dbReference>
<organism evidence="10 11">
    <name type="scientific">Candidatus Acidiferrum panamense</name>
    <dbReference type="NCBI Taxonomy" id="2741543"/>
    <lineage>
        <taxon>Bacteria</taxon>
        <taxon>Pseudomonadati</taxon>
        <taxon>Acidobacteriota</taxon>
        <taxon>Terriglobia</taxon>
        <taxon>Candidatus Acidiferrales</taxon>
        <taxon>Candidatus Acidiferrum</taxon>
    </lineage>
</organism>
<feature type="non-terminal residue" evidence="10">
    <location>
        <position position="1"/>
    </location>
</feature>
<comment type="subcellular location">
    <subcellularLocation>
        <location evidence="1">Cell membrane</location>
        <topology evidence="1">Multi-pass membrane protein</topology>
    </subcellularLocation>
</comment>
<evidence type="ECO:0000259" key="8">
    <source>
        <dbReference type="Pfam" id="PF02687"/>
    </source>
</evidence>
<dbReference type="PANTHER" id="PTHR30572">
    <property type="entry name" value="MEMBRANE COMPONENT OF TRANSPORTER-RELATED"/>
    <property type="match status" value="1"/>
</dbReference>
<dbReference type="GO" id="GO:0005886">
    <property type="term" value="C:plasma membrane"/>
    <property type="evidence" value="ECO:0007669"/>
    <property type="project" value="UniProtKB-SubCell"/>
</dbReference>
<evidence type="ECO:0000313" key="11">
    <source>
        <dbReference type="Proteomes" id="UP000567293"/>
    </source>
</evidence>
<dbReference type="Proteomes" id="UP000567293">
    <property type="component" value="Unassembled WGS sequence"/>
</dbReference>
<evidence type="ECO:0000256" key="3">
    <source>
        <dbReference type="ARBA" id="ARBA00022692"/>
    </source>
</evidence>
<keyword evidence="2" id="KW-1003">Cell membrane</keyword>
<evidence type="ECO:0000313" key="10">
    <source>
        <dbReference type="EMBL" id="MBA0083885.1"/>
    </source>
</evidence>
<keyword evidence="5 7" id="KW-0472">Membrane</keyword>